<dbReference type="Pfam" id="PF16234">
    <property type="entry name" value="DUF4892"/>
    <property type="match status" value="1"/>
</dbReference>
<evidence type="ECO:0008006" key="4">
    <source>
        <dbReference type="Google" id="ProtNLM"/>
    </source>
</evidence>
<proteinExistence type="predicted"/>
<organism evidence="2 3">
    <name type="scientific">Marinobacter pelagius</name>
    <dbReference type="NCBI Taxonomy" id="379482"/>
    <lineage>
        <taxon>Bacteria</taxon>
        <taxon>Pseudomonadati</taxon>
        <taxon>Pseudomonadota</taxon>
        <taxon>Gammaproteobacteria</taxon>
        <taxon>Pseudomonadales</taxon>
        <taxon>Marinobacteraceae</taxon>
        <taxon>Marinobacter</taxon>
    </lineage>
</organism>
<accession>A0A1I4SUP0</accession>
<feature type="chain" id="PRO_5011510333" description="DUF4892 domain-containing protein" evidence="1">
    <location>
        <begin position="31"/>
        <end position="303"/>
    </location>
</feature>
<keyword evidence="1" id="KW-0732">Signal</keyword>
<dbReference type="OrthoDB" id="5741786at2"/>
<sequence>MVKNLSVKWFVKSLGGMLVLLATLSNGALASGFPEPFPQSQLETSTRIQSNGHLVLFSPVREVNSEIRSDTMARLPVSGDGRMYQLNRDASRSDARGHYRQLLQARGASILYECSGVSCGRSVIWANRIFGQAILNGRDSDQDYLIAGSLDEDGTRWLTLVYTVTRGNLREYVWVEHLRLGDGAVVPGFDTGSDRVFGPLIIPYEGGFTYKFDWAATDRRNLRERATEEGAMVVLVGFSSLGAEESVEDSLERARGATESLADVLARIGISREQQKILVVGPFIPMENPDRQGDRVEVTVISR</sequence>
<evidence type="ECO:0000256" key="1">
    <source>
        <dbReference type="SAM" id="SignalP"/>
    </source>
</evidence>
<gene>
    <name evidence="2" type="ORF">SAMN04487961_0869</name>
</gene>
<dbReference type="InterPro" id="IPR032608">
    <property type="entry name" value="DUF4892"/>
</dbReference>
<reference evidence="3" key="1">
    <citation type="submission" date="2016-10" db="EMBL/GenBank/DDBJ databases">
        <authorList>
            <person name="Varghese N."/>
            <person name="Submissions S."/>
        </authorList>
    </citation>
    <scope>NUCLEOTIDE SEQUENCE [LARGE SCALE GENOMIC DNA]</scope>
    <source>
        <strain evidence="3">CGMCC 1.6775</strain>
    </source>
</reference>
<dbReference type="EMBL" id="FOUR01000002">
    <property type="protein sequence ID" value="SFM68164.1"/>
    <property type="molecule type" value="Genomic_DNA"/>
</dbReference>
<protein>
    <recommendedName>
        <fullName evidence="4">DUF4892 domain-containing protein</fullName>
    </recommendedName>
</protein>
<name>A0A1I4SUP0_9GAMM</name>
<dbReference type="Proteomes" id="UP000199339">
    <property type="component" value="Unassembled WGS sequence"/>
</dbReference>
<keyword evidence="3" id="KW-1185">Reference proteome</keyword>
<evidence type="ECO:0000313" key="3">
    <source>
        <dbReference type="Proteomes" id="UP000199339"/>
    </source>
</evidence>
<feature type="signal peptide" evidence="1">
    <location>
        <begin position="1"/>
        <end position="30"/>
    </location>
</feature>
<dbReference type="AlphaFoldDB" id="A0A1I4SUP0"/>
<evidence type="ECO:0000313" key="2">
    <source>
        <dbReference type="EMBL" id="SFM68164.1"/>
    </source>
</evidence>